<evidence type="ECO:0000313" key="2">
    <source>
        <dbReference type="Proteomes" id="UP001172155"/>
    </source>
</evidence>
<organism evidence="1 2">
    <name type="scientific">Schizothecium vesticola</name>
    <dbReference type="NCBI Taxonomy" id="314040"/>
    <lineage>
        <taxon>Eukaryota</taxon>
        <taxon>Fungi</taxon>
        <taxon>Dikarya</taxon>
        <taxon>Ascomycota</taxon>
        <taxon>Pezizomycotina</taxon>
        <taxon>Sordariomycetes</taxon>
        <taxon>Sordariomycetidae</taxon>
        <taxon>Sordariales</taxon>
        <taxon>Schizotheciaceae</taxon>
        <taxon>Schizothecium</taxon>
    </lineage>
</organism>
<dbReference type="Proteomes" id="UP001172155">
    <property type="component" value="Unassembled WGS sequence"/>
</dbReference>
<accession>A0AA40K4R9</accession>
<dbReference type="AlphaFoldDB" id="A0AA40K4R9"/>
<proteinExistence type="predicted"/>
<dbReference type="Gene3D" id="2.40.70.10">
    <property type="entry name" value="Acid Proteases"/>
    <property type="match status" value="1"/>
</dbReference>
<sequence length="262" mass="29812">MPFQSIGRVVGDFKFQAETRVFRREFHVLRKSVYGVVLGRAFLDQTKTLIQFCHRIVERIRPCLQQRSRLFLLDKSPCLKGRIRCAVNGAEAAAFPDTGSDLMLVSGDFCRRNKVTVHRGPQYEQQMELIDGSTIRTNGVVFDAELEFDVPPVPVEYNEYFDLAETLCSAMISPTSKSKKKSTFVCELHVIDDLPCDVVLSSSFIFSQRVFVRFGSLFSLKPAITTPSYRISLQGPSWEACWDIEEARRNSTLLRISILPKL</sequence>
<protein>
    <submittedName>
        <fullName evidence="1">Uncharacterized protein</fullName>
    </submittedName>
</protein>
<comment type="caution">
    <text evidence="1">The sequence shown here is derived from an EMBL/GenBank/DDBJ whole genome shotgun (WGS) entry which is preliminary data.</text>
</comment>
<evidence type="ECO:0000313" key="1">
    <source>
        <dbReference type="EMBL" id="KAK0745622.1"/>
    </source>
</evidence>
<dbReference type="EMBL" id="JAUKUD010000004">
    <property type="protein sequence ID" value="KAK0745622.1"/>
    <property type="molecule type" value="Genomic_DNA"/>
</dbReference>
<name>A0AA40K4R9_9PEZI</name>
<dbReference type="CDD" id="cd00303">
    <property type="entry name" value="retropepsin_like"/>
    <property type="match status" value="1"/>
</dbReference>
<reference evidence="1" key="1">
    <citation type="submission" date="2023-06" db="EMBL/GenBank/DDBJ databases">
        <title>Genome-scale phylogeny and comparative genomics of the fungal order Sordariales.</title>
        <authorList>
            <consortium name="Lawrence Berkeley National Laboratory"/>
            <person name="Hensen N."/>
            <person name="Bonometti L."/>
            <person name="Westerberg I."/>
            <person name="Brannstrom I.O."/>
            <person name="Guillou S."/>
            <person name="Cros-Aarteil S."/>
            <person name="Calhoun S."/>
            <person name="Haridas S."/>
            <person name="Kuo A."/>
            <person name="Mondo S."/>
            <person name="Pangilinan J."/>
            <person name="Riley R."/>
            <person name="LaButti K."/>
            <person name="Andreopoulos B."/>
            <person name="Lipzen A."/>
            <person name="Chen C."/>
            <person name="Yanf M."/>
            <person name="Daum C."/>
            <person name="Ng V."/>
            <person name="Clum A."/>
            <person name="Steindorff A."/>
            <person name="Ohm R."/>
            <person name="Martin F."/>
            <person name="Silar P."/>
            <person name="Natvig D."/>
            <person name="Lalanne C."/>
            <person name="Gautier V."/>
            <person name="Ament-velasquez S.L."/>
            <person name="Kruys A."/>
            <person name="Hutchinson M.I."/>
            <person name="Powell A.J."/>
            <person name="Barry K."/>
            <person name="Miller A.N."/>
            <person name="Grigoriev I.V."/>
            <person name="Debuchy R."/>
            <person name="Gladieux P."/>
            <person name="Thoren M.H."/>
            <person name="Johannesson H."/>
        </authorList>
    </citation>
    <scope>NUCLEOTIDE SEQUENCE</scope>
    <source>
        <strain evidence="1">SMH3187-1</strain>
    </source>
</reference>
<dbReference type="InterPro" id="IPR021109">
    <property type="entry name" value="Peptidase_aspartic_dom_sf"/>
</dbReference>
<gene>
    <name evidence="1" type="ORF">B0T18DRAFT_428743</name>
</gene>
<keyword evidence="2" id="KW-1185">Reference proteome</keyword>